<name>A0A1V9ZBG6_9STRA</name>
<dbReference type="EMBL" id="JNBS01002138">
    <property type="protein sequence ID" value="OQR95261.1"/>
    <property type="molecule type" value="Genomic_DNA"/>
</dbReference>
<proteinExistence type="inferred from homology"/>
<dbReference type="STRING" id="74557.A0A1V9ZBG6"/>
<keyword evidence="5" id="KW-1185">Reference proteome</keyword>
<evidence type="ECO:0000313" key="5">
    <source>
        <dbReference type="Proteomes" id="UP000243217"/>
    </source>
</evidence>
<evidence type="ECO:0000313" key="4">
    <source>
        <dbReference type="EMBL" id="OQR95261.1"/>
    </source>
</evidence>
<comment type="caution">
    <text evidence="4">The sequence shown here is derived from an EMBL/GenBank/DDBJ whole genome shotgun (WGS) entry which is preliminary data.</text>
</comment>
<evidence type="ECO:0000256" key="2">
    <source>
        <dbReference type="ARBA" id="ARBA00022857"/>
    </source>
</evidence>
<dbReference type="PANTHER" id="PTHR43963">
    <property type="entry name" value="CARBONYL REDUCTASE 1-RELATED"/>
    <property type="match status" value="1"/>
</dbReference>
<dbReference type="InterPro" id="IPR036291">
    <property type="entry name" value="NAD(P)-bd_dom_sf"/>
</dbReference>
<feature type="non-terminal residue" evidence="4">
    <location>
        <position position="1"/>
    </location>
</feature>
<dbReference type="SUPFAM" id="SSF51735">
    <property type="entry name" value="NAD(P)-binding Rossmann-fold domains"/>
    <property type="match status" value="1"/>
</dbReference>
<dbReference type="Gene3D" id="3.40.50.720">
    <property type="entry name" value="NAD(P)-binding Rossmann-like Domain"/>
    <property type="match status" value="1"/>
</dbReference>
<dbReference type="GO" id="GO:0016491">
    <property type="term" value="F:oxidoreductase activity"/>
    <property type="evidence" value="ECO:0007669"/>
    <property type="project" value="UniProtKB-KW"/>
</dbReference>
<evidence type="ECO:0000256" key="3">
    <source>
        <dbReference type="ARBA" id="ARBA00023002"/>
    </source>
</evidence>
<dbReference type="Proteomes" id="UP000243217">
    <property type="component" value="Unassembled WGS sequence"/>
</dbReference>
<gene>
    <name evidence="4" type="ORF">THRCLA_22167</name>
</gene>
<dbReference type="OrthoDB" id="47007at2759"/>
<reference evidence="4 5" key="1">
    <citation type="journal article" date="2014" name="Genome Biol. Evol.">
        <title>The secreted proteins of Achlya hypogyna and Thraustotheca clavata identify the ancestral oomycete secretome and reveal gene acquisitions by horizontal gene transfer.</title>
        <authorList>
            <person name="Misner I."/>
            <person name="Blouin N."/>
            <person name="Leonard G."/>
            <person name="Richards T.A."/>
            <person name="Lane C.E."/>
        </authorList>
    </citation>
    <scope>NUCLEOTIDE SEQUENCE [LARGE SCALE GENOMIC DNA]</scope>
    <source>
        <strain evidence="4 5">ATCC 34112</strain>
    </source>
</reference>
<dbReference type="AlphaFoldDB" id="A0A1V9ZBG6"/>
<organism evidence="4 5">
    <name type="scientific">Thraustotheca clavata</name>
    <dbReference type="NCBI Taxonomy" id="74557"/>
    <lineage>
        <taxon>Eukaryota</taxon>
        <taxon>Sar</taxon>
        <taxon>Stramenopiles</taxon>
        <taxon>Oomycota</taxon>
        <taxon>Saprolegniomycetes</taxon>
        <taxon>Saprolegniales</taxon>
        <taxon>Achlyaceae</taxon>
        <taxon>Thraustotheca</taxon>
    </lineage>
</organism>
<sequence>GKSKVIVVASIVGSWVCNDVEPKLQNIFLNYDTITTEKLSQLSQDWIKSSLNEPSEYKWPSPESTFGPYGVTKTMVMSLTRKWAKEHSPAVHTVMVCPGYCATNLNDHVGYRSAAQGAESVLFPIFNTTENGGFYFDGEPRDFNTPRPADV</sequence>
<protein>
    <submittedName>
        <fullName evidence="4">Uncharacterized protein</fullName>
    </submittedName>
</protein>
<evidence type="ECO:0000256" key="1">
    <source>
        <dbReference type="ARBA" id="ARBA00006484"/>
    </source>
</evidence>
<keyword evidence="3" id="KW-0560">Oxidoreductase</keyword>
<keyword evidence="2" id="KW-0521">NADP</keyword>
<accession>A0A1V9ZBG6</accession>
<comment type="similarity">
    <text evidence="1">Belongs to the short-chain dehydrogenases/reductases (SDR) family.</text>
</comment>
<dbReference type="PANTHER" id="PTHR43963:SF6">
    <property type="entry name" value="CHAIN DEHYDROGENASE FAMILY PROTEIN, PUTATIVE (AFU_ORTHOLOGUE AFUA_3G15350)-RELATED"/>
    <property type="match status" value="1"/>
</dbReference>